<dbReference type="PANTHER" id="PTHR47966">
    <property type="entry name" value="BETA-SITE APP-CLEAVING ENZYME, ISOFORM A-RELATED"/>
    <property type="match status" value="1"/>
</dbReference>
<feature type="disulfide bond" evidence="5">
    <location>
        <begin position="464"/>
        <end position="469"/>
    </location>
</feature>
<evidence type="ECO:0000256" key="5">
    <source>
        <dbReference type="PIRSR" id="PIRSR601461-2"/>
    </source>
</evidence>
<dbReference type="GO" id="GO:0006508">
    <property type="term" value="P:proteolysis"/>
    <property type="evidence" value="ECO:0007669"/>
    <property type="project" value="InterPro"/>
</dbReference>
<dbReference type="GO" id="GO:0005230">
    <property type="term" value="F:extracellular ligand-gated monoatomic ion channel activity"/>
    <property type="evidence" value="ECO:0007669"/>
    <property type="project" value="InterPro"/>
</dbReference>
<dbReference type="CDD" id="cd05471">
    <property type="entry name" value="pepsin_like"/>
    <property type="match status" value="1"/>
</dbReference>
<dbReference type="FunFam" id="2.40.70.10:FF:000008">
    <property type="entry name" value="Cathepsin D"/>
    <property type="match status" value="1"/>
</dbReference>
<evidence type="ECO:0000256" key="1">
    <source>
        <dbReference type="ARBA" id="ARBA00004141"/>
    </source>
</evidence>
<feature type="transmembrane region" description="Helical" evidence="6">
    <location>
        <begin position="328"/>
        <end position="349"/>
    </location>
</feature>
<evidence type="ECO:0000259" key="7">
    <source>
        <dbReference type="PROSITE" id="PS51767"/>
    </source>
</evidence>
<dbReference type="PROSITE" id="PS00236">
    <property type="entry name" value="NEUROTR_ION_CHANNEL"/>
    <property type="match status" value="1"/>
</dbReference>
<dbReference type="InterPro" id="IPR036719">
    <property type="entry name" value="Neuro-gated_channel_TM_sf"/>
</dbReference>
<dbReference type="InterPro" id="IPR038050">
    <property type="entry name" value="Neuro_actylchol_rec"/>
</dbReference>
<dbReference type="GO" id="GO:0004190">
    <property type="term" value="F:aspartic-type endopeptidase activity"/>
    <property type="evidence" value="ECO:0007669"/>
    <property type="project" value="InterPro"/>
</dbReference>
<evidence type="ECO:0000313" key="9">
    <source>
        <dbReference type="WBParaSite" id="MBELARI_LOCUS21717"/>
    </source>
</evidence>
<reference evidence="9" key="1">
    <citation type="submission" date="2024-02" db="UniProtKB">
        <authorList>
            <consortium name="WormBaseParasite"/>
        </authorList>
    </citation>
    <scope>IDENTIFICATION</scope>
</reference>
<dbReference type="CDD" id="cd18989">
    <property type="entry name" value="LGIC_ECD_cation"/>
    <property type="match status" value="1"/>
</dbReference>
<dbReference type="InterPro" id="IPR021109">
    <property type="entry name" value="Peptidase_aspartic_dom_sf"/>
</dbReference>
<dbReference type="GO" id="GO:0005764">
    <property type="term" value="C:lysosome"/>
    <property type="evidence" value="ECO:0007669"/>
    <property type="project" value="TreeGrafter"/>
</dbReference>
<dbReference type="Pfam" id="PF02932">
    <property type="entry name" value="Neur_chan_memb"/>
    <property type="match status" value="1"/>
</dbReference>
<evidence type="ECO:0000313" key="8">
    <source>
        <dbReference type="Proteomes" id="UP000887575"/>
    </source>
</evidence>
<dbReference type="Pfam" id="PF00026">
    <property type="entry name" value="Asp"/>
    <property type="match status" value="1"/>
</dbReference>
<dbReference type="SUPFAM" id="SSF63712">
    <property type="entry name" value="Nicotinic receptor ligand binding domain-like"/>
    <property type="match status" value="1"/>
</dbReference>
<name>A0AAF3F5E7_9BILA</name>
<feature type="domain" description="Peptidase A1" evidence="7">
    <location>
        <begin position="433"/>
        <end position="736"/>
    </location>
</feature>
<dbReference type="PRINTS" id="PR00792">
    <property type="entry name" value="PEPSIN"/>
</dbReference>
<dbReference type="Gene3D" id="1.20.58.390">
    <property type="entry name" value="Neurotransmitter-gated ion-channel transmembrane domain"/>
    <property type="match status" value="1"/>
</dbReference>
<dbReference type="CDD" id="cd19051">
    <property type="entry name" value="LGIC_TM_cation"/>
    <property type="match status" value="1"/>
</dbReference>
<dbReference type="InterPro" id="IPR034164">
    <property type="entry name" value="Pepsin-like_dom"/>
</dbReference>
<dbReference type="InterPro" id="IPR018000">
    <property type="entry name" value="Neurotransmitter_ion_chnl_CS"/>
</dbReference>
<evidence type="ECO:0000256" key="3">
    <source>
        <dbReference type="ARBA" id="ARBA00023136"/>
    </source>
</evidence>
<feature type="transmembrane region" description="Helical" evidence="6">
    <location>
        <begin position="298"/>
        <end position="316"/>
    </location>
</feature>
<evidence type="ECO:0000256" key="4">
    <source>
        <dbReference type="PIRSR" id="PIRSR601461-1"/>
    </source>
</evidence>
<keyword evidence="8" id="KW-1185">Reference proteome</keyword>
<comment type="subcellular location">
    <subcellularLocation>
        <location evidence="1">Membrane</location>
        <topology evidence="1">Multi-pass membrane protein</topology>
    </subcellularLocation>
</comment>
<dbReference type="Proteomes" id="UP000887575">
    <property type="component" value="Unassembled WGS sequence"/>
</dbReference>
<keyword evidence="5" id="KW-1015">Disulfide bond</keyword>
<dbReference type="Gene3D" id="2.40.70.10">
    <property type="entry name" value="Acid Proteases"/>
    <property type="match status" value="2"/>
</dbReference>
<dbReference type="PROSITE" id="PS51767">
    <property type="entry name" value="PEPTIDASE_A1"/>
    <property type="match status" value="1"/>
</dbReference>
<accession>A0AAF3F5E7</accession>
<dbReference type="PANTHER" id="PTHR47966:SF45">
    <property type="entry name" value="PEPTIDASE A1 DOMAIN-CONTAINING PROTEIN"/>
    <property type="match status" value="1"/>
</dbReference>
<organism evidence="8 9">
    <name type="scientific">Mesorhabditis belari</name>
    <dbReference type="NCBI Taxonomy" id="2138241"/>
    <lineage>
        <taxon>Eukaryota</taxon>
        <taxon>Metazoa</taxon>
        <taxon>Ecdysozoa</taxon>
        <taxon>Nematoda</taxon>
        <taxon>Chromadorea</taxon>
        <taxon>Rhabditida</taxon>
        <taxon>Rhabditina</taxon>
        <taxon>Rhabditomorpha</taxon>
        <taxon>Rhabditoidea</taxon>
        <taxon>Rhabditidae</taxon>
        <taxon>Mesorhabditinae</taxon>
        <taxon>Mesorhabditis</taxon>
    </lineage>
</organism>
<proteinExistence type="inferred from homology"/>
<dbReference type="WBParaSite" id="MBELARI_LOCUS21717">
    <property type="protein sequence ID" value="MBELARI_LOCUS21717"/>
    <property type="gene ID" value="MBELARI_LOCUS21717"/>
</dbReference>
<keyword evidence="6" id="KW-0812">Transmembrane</keyword>
<evidence type="ECO:0000256" key="2">
    <source>
        <dbReference type="ARBA" id="ARBA00007447"/>
    </source>
</evidence>
<dbReference type="InterPro" id="IPR001461">
    <property type="entry name" value="Aspartic_peptidase_A1"/>
</dbReference>
<keyword evidence="6" id="KW-1133">Transmembrane helix</keyword>
<feature type="active site" evidence="4">
    <location>
        <position position="639"/>
    </location>
</feature>
<dbReference type="AlphaFoldDB" id="A0AAF3F5E7"/>
<evidence type="ECO:0000256" key="6">
    <source>
        <dbReference type="SAM" id="Phobius"/>
    </source>
</evidence>
<dbReference type="SUPFAM" id="SSF90112">
    <property type="entry name" value="Neurotransmitter-gated ion-channel transmembrane pore"/>
    <property type="match status" value="1"/>
</dbReference>
<feature type="transmembrane region" description="Helical" evidence="6">
    <location>
        <begin position="264"/>
        <end position="286"/>
    </location>
</feature>
<feature type="active site" evidence="4">
    <location>
        <position position="451"/>
    </location>
</feature>
<dbReference type="SUPFAM" id="SSF50630">
    <property type="entry name" value="Acid proteases"/>
    <property type="match status" value="1"/>
</dbReference>
<protein>
    <recommendedName>
        <fullName evidence="7">Peptidase A1 domain-containing protein</fullName>
    </recommendedName>
</protein>
<sequence>MRRRPNTSPNLRRSFALRTVMDPCASHANKSVHHQAHPEKLGVFYGNTQRLYFELFERRAYKRELSPIYSLQPYNLTAQEVPRFNVNITLAYVKVIELAAQSQEIDQLFEFGFEWTDPRFQWNPDDFGGVSKIWLQMDSIWLPENSICNAKSIEEVVPIYQKQIELRYDGSLYMDRTLYVSLSCSMNLGHFPFDTQTCQVGFVVYNYDISLATMDVMIYNDFDSQGNAEWTILNISAGKRIITYSDFAFEYAFYTFVYKRIPNFYIWVIAVPAFLLTFLSIIGLFWVSTSVDEKLLKLSLGLTTMMSMSVLLELVSNQIPKTSSFPVIGIYVITDVFVIGAGCVMVVILPRSRMATKAKERGIQSEMRRLFTSKTIILQIELTWHESPKIKMMKARTYQKYSQKKQQIRAQYFSMKSDNRIVDRLLDFDDYEYLGRITVGTPPQEFNMLFDTGSGWFWVPSTNCTKLACARTHHFDPTKSTTFKEQGDDLITGYGAGSASGVYGNDTITIGALSNNPLALPYTQIGLANHFEVGIPYLPIRFDGILGLSPYYSFMGNTKPVLYETHGYLKKIFTIFLEHRGHKDGVKGGQITWGGVDTKNCEKEIHWVPMAAKDRYNIKVDGWKMNDISVNEAGIVLADTGAPVLAVPQEIFDEWVKKANAKTFDKFQYYADCSTNIPIEVKIAGKVYTIKAKNYLRETGGEICAADVIVGGVLGVPFFREYCIVHDLEKLRLGFAKAIHKNW</sequence>
<dbReference type="InterPro" id="IPR006202">
    <property type="entry name" value="Neur_chan_lig-bd"/>
</dbReference>
<dbReference type="InterPro" id="IPR033121">
    <property type="entry name" value="PEPTIDASE_A1"/>
</dbReference>
<dbReference type="GO" id="GO:0016020">
    <property type="term" value="C:membrane"/>
    <property type="evidence" value="ECO:0007669"/>
    <property type="project" value="UniProtKB-SubCell"/>
</dbReference>
<comment type="similarity">
    <text evidence="2">Belongs to the peptidase A1 family.</text>
</comment>
<keyword evidence="3 6" id="KW-0472">Membrane</keyword>
<dbReference type="Gene3D" id="2.70.170.10">
    <property type="entry name" value="Neurotransmitter-gated ion-channel ligand-binding domain"/>
    <property type="match status" value="1"/>
</dbReference>
<dbReference type="Pfam" id="PF02931">
    <property type="entry name" value="Neur_chan_LBD"/>
    <property type="match status" value="1"/>
</dbReference>
<dbReference type="InterPro" id="IPR036734">
    <property type="entry name" value="Neur_chan_lig-bd_sf"/>
</dbReference>
<dbReference type="InterPro" id="IPR006029">
    <property type="entry name" value="Neurotrans-gated_channel_TM"/>
</dbReference>